<feature type="transmembrane region" description="Helical" evidence="6">
    <location>
        <begin position="287"/>
        <end position="308"/>
    </location>
</feature>
<evidence type="ECO:0000256" key="2">
    <source>
        <dbReference type="ARBA" id="ARBA00009773"/>
    </source>
</evidence>
<feature type="transmembrane region" description="Helical" evidence="6">
    <location>
        <begin position="229"/>
        <end position="250"/>
    </location>
</feature>
<evidence type="ECO:0000256" key="5">
    <source>
        <dbReference type="ARBA" id="ARBA00023136"/>
    </source>
</evidence>
<keyword evidence="3 6" id="KW-0812">Transmembrane</keyword>
<keyword evidence="8" id="KW-1185">Reference proteome</keyword>
<proteinExistence type="inferred from homology"/>
<feature type="transmembrane region" description="Helical" evidence="6">
    <location>
        <begin position="45"/>
        <end position="65"/>
    </location>
</feature>
<feature type="transmembrane region" description="Helical" evidence="6">
    <location>
        <begin position="71"/>
        <end position="92"/>
    </location>
</feature>
<reference evidence="7 8" key="1">
    <citation type="submission" date="2022-01" db="EMBL/GenBank/DDBJ databases">
        <title>Paraglaciecola sp. G1-23.</title>
        <authorList>
            <person name="Jin M.S."/>
            <person name="Han D.M."/>
            <person name="Kim H.M."/>
            <person name="Jeon C.O."/>
        </authorList>
    </citation>
    <scope>NUCLEOTIDE SEQUENCE [LARGE SCALE GENOMIC DNA]</scope>
    <source>
        <strain evidence="7 8">G1-23</strain>
    </source>
</reference>
<protein>
    <submittedName>
        <fullName evidence="7">AI-2E family transporter</fullName>
    </submittedName>
</protein>
<evidence type="ECO:0000256" key="6">
    <source>
        <dbReference type="SAM" id="Phobius"/>
    </source>
</evidence>
<dbReference type="RefSeq" id="WP_235311179.1">
    <property type="nucleotide sequence ID" value="NZ_JAKGAS010000002.1"/>
</dbReference>
<feature type="transmembrane region" description="Helical" evidence="6">
    <location>
        <begin position="166"/>
        <end position="194"/>
    </location>
</feature>
<dbReference type="EMBL" id="JAKGAS010000002">
    <property type="protein sequence ID" value="MCF2947660.1"/>
    <property type="molecule type" value="Genomic_DNA"/>
</dbReference>
<feature type="transmembrane region" description="Helical" evidence="6">
    <location>
        <begin position="257"/>
        <end position="281"/>
    </location>
</feature>
<keyword evidence="5 6" id="KW-0472">Membrane</keyword>
<evidence type="ECO:0000256" key="1">
    <source>
        <dbReference type="ARBA" id="ARBA00004141"/>
    </source>
</evidence>
<feature type="transmembrane region" description="Helical" evidence="6">
    <location>
        <begin position="20"/>
        <end position="38"/>
    </location>
</feature>
<comment type="similarity">
    <text evidence="2">Belongs to the autoinducer-2 exporter (AI-2E) (TC 2.A.86) family.</text>
</comment>
<accession>A0ABS9D411</accession>
<name>A0ABS9D411_9ALTE</name>
<dbReference type="InterPro" id="IPR002549">
    <property type="entry name" value="AI-2E-like"/>
</dbReference>
<feature type="transmembrane region" description="Helical" evidence="6">
    <location>
        <begin position="329"/>
        <end position="359"/>
    </location>
</feature>
<comment type="subcellular location">
    <subcellularLocation>
        <location evidence="1">Membrane</location>
        <topology evidence="1">Multi-pass membrane protein</topology>
    </subcellularLocation>
</comment>
<gene>
    <name evidence="7" type="ORF">L0668_06045</name>
</gene>
<organism evidence="7 8">
    <name type="scientific">Paraglaciecola algarum</name>
    <dbReference type="NCBI Taxonomy" id="3050085"/>
    <lineage>
        <taxon>Bacteria</taxon>
        <taxon>Pseudomonadati</taxon>
        <taxon>Pseudomonadota</taxon>
        <taxon>Gammaproteobacteria</taxon>
        <taxon>Alteromonadales</taxon>
        <taxon>Alteromonadaceae</taxon>
        <taxon>Paraglaciecola</taxon>
    </lineage>
</organism>
<evidence type="ECO:0000256" key="3">
    <source>
        <dbReference type="ARBA" id="ARBA00022692"/>
    </source>
</evidence>
<dbReference type="Pfam" id="PF01594">
    <property type="entry name" value="AI-2E_transport"/>
    <property type="match status" value="1"/>
</dbReference>
<dbReference type="PANTHER" id="PTHR21716:SF16">
    <property type="entry name" value="BLL1467 PROTEIN"/>
    <property type="match status" value="1"/>
</dbReference>
<evidence type="ECO:0000313" key="8">
    <source>
        <dbReference type="Proteomes" id="UP001521137"/>
    </source>
</evidence>
<comment type="caution">
    <text evidence="7">The sequence shown here is derived from an EMBL/GenBank/DDBJ whole genome shotgun (WGS) entry which is preliminary data.</text>
</comment>
<keyword evidence="4 6" id="KW-1133">Transmembrane helix</keyword>
<evidence type="ECO:0000256" key="4">
    <source>
        <dbReference type="ARBA" id="ARBA00022989"/>
    </source>
</evidence>
<sequence length="376" mass="41291">MDTSPNKSNQTKNTTKLKSVYYSNWLLFLAIIYTLYFAQSLIIPLLLSVLIALLLSPLVTGLYKLHVPRAISSVVMLAMLATPFTLIGVELVEPAQKWAKLIPKLSMHLTEQVESLSSTFEEKETTNTIKKSAFFSWFSSKNEPKADEEKTGYAVTKRIKEGGMELMIETLGAAPVFFGQLLGGAILILFLLIFGPQLFSAFVKELPTTEQREKAIRLVDVTQKQLSKYIITASVINLVLGLSTASALYFIGLEDALLWGVIVAVLNFIPYVGSVIGAVILCLAGMVHFGVTPSALIPVGAYLVLNIIESQFITPTAMGKKMLINPLIIMLWLLICGWLWGLAGVLLSVPVLVCIKLVVSELGIWKNWLRIIEAGG</sequence>
<evidence type="ECO:0000313" key="7">
    <source>
        <dbReference type="EMBL" id="MCF2947660.1"/>
    </source>
</evidence>
<dbReference type="PANTHER" id="PTHR21716">
    <property type="entry name" value="TRANSMEMBRANE PROTEIN"/>
    <property type="match status" value="1"/>
</dbReference>
<dbReference type="Proteomes" id="UP001521137">
    <property type="component" value="Unassembled WGS sequence"/>
</dbReference>